<dbReference type="Proteomes" id="UP000315295">
    <property type="component" value="Unassembled WGS sequence"/>
</dbReference>
<organism evidence="1 2">
    <name type="scientific">Malus baccata</name>
    <name type="common">Siberian crab apple</name>
    <name type="synonym">Pyrus baccata</name>
    <dbReference type="NCBI Taxonomy" id="106549"/>
    <lineage>
        <taxon>Eukaryota</taxon>
        <taxon>Viridiplantae</taxon>
        <taxon>Streptophyta</taxon>
        <taxon>Embryophyta</taxon>
        <taxon>Tracheophyta</taxon>
        <taxon>Spermatophyta</taxon>
        <taxon>Magnoliopsida</taxon>
        <taxon>eudicotyledons</taxon>
        <taxon>Gunneridae</taxon>
        <taxon>Pentapetalae</taxon>
        <taxon>rosids</taxon>
        <taxon>fabids</taxon>
        <taxon>Rosales</taxon>
        <taxon>Rosaceae</taxon>
        <taxon>Amygdaloideae</taxon>
        <taxon>Maleae</taxon>
        <taxon>Malus</taxon>
    </lineage>
</organism>
<gene>
    <name evidence="1" type="ORF">C1H46_028097</name>
</gene>
<comment type="caution">
    <text evidence="1">The sequence shown here is derived from an EMBL/GenBank/DDBJ whole genome shotgun (WGS) entry which is preliminary data.</text>
</comment>
<proteinExistence type="predicted"/>
<evidence type="ECO:0000313" key="1">
    <source>
        <dbReference type="EMBL" id="TQD86339.1"/>
    </source>
</evidence>
<reference evidence="1 2" key="1">
    <citation type="journal article" date="2019" name="G3 (Bethesda)">
        <title>Sequencing of a Wild Apple (Malus baccata) Genome Unravels the Differences Between Cultivated and Wild Apple Species Regarding Disease Resistance and Cold Tolerance.</title>
        <authorList>
            <person name="Chen X."/>
        </authorList>
    </citation>
    <scope>NUCLEOTIDE SEQUENCE [LARGE SCALE GENOMIC DNA]</scope>
    <source>
        <strain evidence="2">cv. Shandingzi</strain>
        <tissue evidence="1">Leaves</tissue>
    </source>
</reference>
<sequence>MSPNHVLHMLNDLDDVSGASFPLHSDRRGSLWVGWSASLRFRHSQTNIRVRISLSSVLMDLRIWASTKWLMQALAMMGILPTSSGSSWQPLGRVECLVKIPAFTNKHKGEDLTLNGADGFEDLGLDEMVDAGFGHDGDSDRALDFLGVGHSSAATLELDVDREVLEGHDGASAGLLNDASSEENTLQAPCRLLIPGLKCQRKHPPGPIPTPNCRFHLGSEYRDCNGGVPSFACGFEVQGLVFGGWDGSWV</sequence>
<accession>A0A540LJ31</accession>
<name>A0A540LJ31_MALBA</name>
<dbReference type="EMBL" id="VIEB01000568">
    <property type="protein sequence ID" value="TQD86339.1"/>
    <property type="molecule type" value="Genomic_DNA"/>
</dbReference>
<keyword evidence="2" id="KW-1185">Reference proteome</keyword>
<protein>
    <submittedName>
        <fullName evidence="1">Uncharacterized protein</fullName>
    </submittedName>
</protein>
<dbReference type="AlphaFoldDB" id="A0A540LJ31"/>
<evidence type="ECO:0000313" key="2">
    <source>
        <dbReference type="Proteomes" id="UP000315295"/>
    </source>
</evidence>